<dbReference type="SUPFAM" id="SSF82549">
    <property type="entry name" value="DAK1/DegV-like"/>
    <property type="match status" value="1"/>
</dbReference>
<protein>
    <recommendedName>
        <fullName evidence="1">DhaK domain-containing protein</fullName>
    </recommendedName>
</protein>
<dbReference type="FunFam" id="3.40.50.10440:FF:000001">
    <property type="entry name" value="Dihydroxyacetone kinase, DhaK subunit"/>
    <property type="match status" value="1"/>
</dbReference>
<dbReference type="Pfam" id="PF02733">
    <property type="entry name" value="Dak1"/>
    <property type="match status" value="1"/>
</dbReference>
<dbReference type="InterPro" id="IPR050861">
    <property type="entry name" value="Dihydroxyacetone_Kinase"/>
</dbReference>
<evidence type="ECO:0000259" key="1">
    <source>
        <dbReference type="PROSITE" id="PS51481"/>
    </source>
</evidence>
<accession>A0A3B0SF92</accession>
<dbReference type="PROSITE" id="PS51481">
    <property type="entry name" value="DHAK"/>
    <property type="match status" value="1"/>
</dbReference>
<dbReference type="PANTHER" id="PTHR28629:SF4">
    <property type="entry name" value="TRIOKINASE_FMN CYCLASE"/>
    <property type="match status" value="1"/>
</dbReference>
<organism evidence="2">
    <name type="scientific">hydrothermal vent metagenome</name>
    <dbReference type="NCBI Taxonomy" id="652676"/>
    <lineage>
        <taxon>unclassified sequences</taxon>
        <taxon>metagenomes</taxon>
        <taxon>ecological metagenomes</taxon>
    </lineage>
</organism>
<dbReference type="GO" id="GO:0005829">
    <property type="term" value="C:cytosol"/>
    <property type="evidence" value="ECO:0007669"/>
    <property type="project" value="TreeGrafter"/>
</dbReference>
<dbReference type="GO" id="GO:0004371">
    <property type="term" value="F:glycerone kinase activity"/>
    <property type="evidence" value="ECO:0007669"/>
    <property type="project" value="InterPro"/>
</dbReference>
<sequence>MSVRTTRFINDPQTIVADMLDGYCAAHEDIIRLHDGLVVRATSKRPGKVGLVIGNGSGHEPAMIGWVGPGLFDVNVPGPVFTAPGPSRLVAGITAGDRGAGVLLCVSNHAGDVLNAEMALERVRQAGREDVEMVILYDDIASAPKGQEPDRRGAAGLFFVWKIVGAYAEEGASLRASKAMAERVRDATRSLSATLRSCTHPVTGLPLADIPEGEVVIGVGVHGESHGNTNSVTTADSIMDIMVPQVVDDLGCRSGDEVCLLINNAGSLTVMELSILYRRAAQILTERNIQVHRAWLGPYATTQDTAGFTVAICRVDAEMKRLYDAPAHGAGVQFAGPASDGEAS</sequence>
<dbReference type="Gene3D" id="3.30.1180.20">
    <property type="entry name" value="Dihydroxyacetone kinase, domain 2"/>
    <property type="match status" value="1"/>
</dbReference>
<dbReference type="PANTHER" id="PTHR28629">
    <property type="entry name" value="TRIOKINASE/FMN CYCLASE"/>
    <property type="match status" value="1"/>
</dbReference>
<evidence type="ECO:0000313" key="2">
    <source>
        <dbReference type="EMBL" id="VAW04921.1"/>
    </source>
</evidence>
<name>A0A3B0SF92_9ZZZZ</name>
<proteinExistence type="predicted"/>
<gene>
    <name evidence="2" type="ORF">MNBD_ACTINO02-2009</name>
</gene>
<reference evidence="2" key="1">
    <citation type="submission" date="2018-06" db="EMBL/GenBank/DDBJ databases">
        <authorList>
            <person name="Zhirakovskaya E."/>
        </authorList>
    </citation>
    <scope>NUCLEOTIDE SEQUENCE</scope>
</reference>
<dbReference type="AlphaFoldDB" id="A0A3B0SF92"/>
<feature type="domain" description="DhaK" evidence="1">
    <location>
        <begin position="11"/>
        <end position="332"/>
    </location>
</feature>
<dbReference type="Gene3D" id="3.40.50.10440">
    <property type="entry name" value="Dihydroxyacetone kinase, domain 1"/>
    <property type="match status" value="1"/>
</dbReference>
<dbReference type="GO" id="GO:0019563">
    <property type="term" value="P:glycerol catabolic process"/>
    <property type="evidence" value="ECO:0007669"/>
    <property type="project" value="TreeGrafter"/>
</dbReference>
<dbReference type="InterPro" id="IPR004006">
    <property type="entry name" value="DhaK_dom"/>
</dbReference>
<dbReference type="EMBL" id="UOEK01000304">
    <property type="protein sequence ID" value="VAW04921.1"/>
    <property type="molecule type" value="Genomic_DNA"/>
</dbReference>